<comment type="caution">
    <text evidence="2">The sequence shown here is derived from an EMBL/GenBank/DDBJ whole genome shotgun (WGS) entry which is preliminary data.</text>
</comment>
<dbReference type="EMBL" id="BMMX01000013">
    <property type="protein sequence ID" value="GGK95759.1"/>
    <property type="molecule type" value="Genomic_DNA"/>
</dbReference>
<protein>
    <submittedName>
        <fullName evidence="2">Uncharacterized protein</fullName>
    </submittedName>
</protein>
<evidence type="ECO:0000313" key="2">
    <source>
        <dbReference type="EMBL" id="GGK95759.1"/>
    </source>
</evidence>
<reference evidence="2" key="1">
    <citation type="journal article" date="2014" name="Int. J. Syst. Evol. Microbiol.">
        <title>Complete genome sequence of Corynebacterium casei LMG S-19264T (=DSM 44701T), isolated from a smear-ripened cheese.</title>
        <authorList>
            <consortium name="US DOE Joint Genome Institute (JGI-PGF)"/>
            <person name="Walter F."/>
            <person name="Albersmeier A."/>
            <person name="Kalinowski J."/>
            <person name="Ruckert C."/>
        </authorList>
    </citation>
    <scope>NUCLEOTIDE SEQUENCE</scope>
    <source>
        <strain evidence="2">CGMCC 4.7299</strain>
    </source>
</reference>
<reference evidence="2" key="2">
    <citation type="submission" date="2020-09" db="EMBL/GenBank/DDBJ databases">
        <authorList>
            <person name="Sun Q."/>
            <person name="Zhou Y."/>
        </authorList>
    </citation>
    <scope>NUCLEOTIDE SEQUENCE</scope>
    <source>
        <strain evidence="2">CGMCC 4.7299</strain>
    </source>
</reference>
<accession>A0A8J3C146</accession>
<sequence length="103" mass="11285">MRRTGTGRQTEARNQPGTGSAGWHRHGKPVVRVPVRTARTDQHPFGDAGPFGVKRTEIIRPGPSVSGRRHRPSPDEPAGRARRPPYVPKNWAAATCTPYDQVG</sequence>
<organism evidence="2 3">
    <name type="scientific">Mangrovihabitans endophyticus</name>
    <dbReference type="NCBI Taxonomy" id="1751298"/>
    <lineage>
        <taxon>Bacteria</taxon>
        <taxon>Bacillati</taxon>
        <taxon>Actinomycetota</taxon>
        <taxon>Actinomycetes</taxon>
        <taxon>Micromonosporales</taxon>
        <taxon>Micromonosporaceae</taxon>
        <taxon>Mangrovihabitans</taxon>
    </lineage>
</organism>
<name>A0A8J3C146_9ACTN</name>
<feature type="compositionally biased region" description="Polar residues" evidence="1">
    <location>
        <begin position="1"/>
        <end position="18"/>
    </location>
</feature>
<gene>
    <name evidence="2" type="ORF">GCM10012284_32380</name>
</gene>
<keyword evidence="3" id="KW-1185">Reference proteome</keyword>
<evidence type="ECO:0000313" key="3">
    <source>
        <dbReference type="Proteomes" id="UP000656042"/>
    </source>
</evidence>
<evidence type="ECO:0000256" key="1">
    <source>
        <dbReference type="SAM" id="MobiDB-lite"/>
    </source>
</evidence>
<dbReference type="AlphaFoldDB" id="A0A8J3C146"/>
<proteinExistence type="predicted"/>
<feature type="region of interest" description="Disordered" evidence="1">
    <location>
        <begin position="1"/>
        <end position="88"/>
    </location>
</feature>
<dbReference type="Proteomes" id="UP000656042">
    <property type="component" value="Unassembled WGS sequence"/>
</dbReference>